<proteinExistence type="predicted"/>
<keyword evidence="2" id="KW-1185">Reference proteome</keyword>
<feature type="transmembrane region" description="Helical" evidence="1">
    <location>
        <begin position="12"/>
        <end position="31"/>
    </location>
</feature>
<organism evidence="2 3">
    <name type="scientific">Mesorhabditis belari</name>
    <dbReference type="NCBI Taxonomy" id="2138241"/>
    <lineage>
        <taxon>Eukaryota</taxon>
        <taxon>Metazoa</taxon>
        <taxon>Ecdysozoa</taxon>
        <taxon>Nematoda</taxon>
        <taxon>Chromadorea</taxon>
        <taxon>Rhabditida</taxon>
        <taxon>Rhabditina</taxon>
        <taxon>Rhabditomorpha</taxon>
        <taxon>Rhabditoidea</taxon>
        <taxon>Rhabditidae</taxon>
        <taxon>Mesorhabditinae</taxon>
        <taxon>Mesorhabditis</taxon>
    </lineage>
</organism>
<sequence>MGRFEDFEKILLYVNAALAYIANFILIYFILNHSRRQLGTYRYLMLLFGVFNMVFPSIHILVMPKFHIYGYAFVKYPSNLLMNTFEPAHWALVIHGCFFIESQTLLAFHFVYRYILICKNHLLFIFNSKKFLPLHLSIWLMMGVIWGTNAKNLMGYNNELKSYVGETLAETYGFNVNKSGFLGLMYRHKAVKGEQTWNWTALLAGAICMSQILTTFGIISFCSYKILTTLKAAAMSEKVRKLQMELFRALLVQTLIPVLFEYMPSSIVFLGPLVKLPIGRGCNYMSIGISFYPFVDPLCILYFIRDYRNAISRMIRKRQIGGYVTETSLTKRPSQDARNVFSINRSNSSKTRMSSVIDGIDESQLKP</sequence>
<dbReference type="InterPro" id="IPR019428">
    <property type="entry name" value="7TM_GPCR_serpentine_rcpt_Str"/>
</dbReference>
<feature type="transmembrane region" description="Helical" evidence="1">
    <location>
        <begin position="199"/>
        <end position="224"/>
    </location>
</feature>
<feature type="transmembrane region" description="Helical" evidence="1">
    <location>
        <begin position="245"/>
        <end position="264"/>
    </location>
</feature>
<feature type="transmembrane region" description="Helical" evidence="1">
    <location>
        <begin position="88"/>
        <end position="111"/>
    </location>
</feature>
<dbReference type="Gene3D" id="1.20.1070.10">
    <property type="entry name" value="Rhodopsin 7-helix transmembrane proteins"/>
    <property type="match status" value="1"/>
</dbReference>
<protein>
    <submittedName>
        <fullName evidence="3">Uncharacterized protein</fullName>
    </submittedName>
</protein>
<feature type="transmembrane region" description="Helical" evidence="1">
    <location>
        <begin position="131"/>
        <end position="148"/>
    </location>
</feature>
<reference evidence="3" key="1">
    <citation type="submission" date="2024-02" db="UniProtKB">
        <authorList>
            <consortium name="WormBaseParasite"/>
        </authorList>
    </citation>
    <scope>IDENTIFICATION</scope>
</reference>
<dbReference type="Pfam" id="PF10326">
    <property type="entry name" value="7TM_GPCR_Str"/>
    <property type="match status" value="1"/>
</dbReference>
<evidence type="ECO:0000256" key="1">
    <source>
        <dbReference type="SAM" id="Phobius"/>
    </source>
</evidence>
<accession>A0AAF3F669</accession>
<dbReference type="Proteomes" id="UP000887575">
    <property type="component" value="Unassembled WGS sequence"/>
</dbReference>
<feature type="transmembrane region" description="Helical" evidence="1">
    <location>
        <begin position="284"/>
        <end position="304"/>
    </location>
</feature>
<feature type="transmembrane region" description="Helical" evidence="1">
    <location>
        <begin position="43"/>
        <end position="68"/>
    </location>
</feature>
<keyword evidence="1" id="KW-1133">Transmembrane helix</keyword>
<evidence type="ECO:0000313" key="3">
    <source>
        <dbReference type="WBParaSite" id="MBELARI_LOCUS2403"/>
    </source>
</evidence>
<dbReference type="SUPFAM" id="SSF81321">
    <property type="entry name" value="Family A G protein-coupled receptor-like"/>
    <property type="match status" value="1"/>
</dbReference>
<name>A0AAF3F669_9BILA</name>
<dbReference type="AlphaFoldDB" id="A0AAF3F669"/>
<dbReference type="WBParaSite" id="MBELARI_LOCUS2403">
    <property type="protein sequence ID" value="MBELARI_LOCUS2403"/>
    <property type="gene ID" value="MBELARI_LOCUS2403"/>
</dbReference>
<keyword evidence="1" id="KW-0472">Membrane</keyword>
<keyword evidence="1" id="KW-0812">Transmembrane</keyword>
<evidence type="ECO:0000313" key="2">
    <source>
        <dbReference type="Proteomes" id="UP000887575"/>
    </source>
</evidence>
<dbReference type="PANTHER" id="PTHR22943">
    <property type="entry name" value="7-TRANSMEMBRANE DOMAIN RECEPTOR C.ELEGANS"/>
    <property type="match status" value="1"/>
</dbReference>
<dbReference type="PANTHER" id="PTHR22943:SF248">
    <property type="entry name" value="SEVEN TM RECEPTOR"/>
    <property type="match status" value="1"/>
</dbReference>